<dbReference type="InterPro" id="IPR000700">
    <property type="entry name" value="PAS-assoc_C"/>
</dbReference>
<gene>
    <name evidence="4" type="ORF">HMF3257_02930</name>
</gene>
<evidence type="ECO:0000259" key="2">
    <source>
        <dbReference type="PROSITE" id="PS50112"/>
    </source>
</evidence>
<dbReference type="Pfam" id="PF08447">
    <property type="entry name" value="PAS_3"/>
    <property type="match status" value="1"/>
</dbReference>
<dbReference type="PROSITE" id="PS50112">
    <property type="entry name" value="PAS"/>
    <property type="match status" value="2"/>
</dbReference>
<evidence type="ECO:0000313" key="5">
    <source>
        <dbReference type="Proteomes" id="UP000249016"/>
    </source>
</evidence>
<evidence type="ECO:0000256" key="1">
    <source>
        <dbReference type="SAM" id="MobiDB-lite"/>
    </source>
</evidence>
<name>A0A327NM10_9BACT</name>
<dbReference type="NCBIfam" id="TIGR00229">
    <property type="entry name" value="sensory_box"/>
    <property type="match status" value="1"/>
</dbReference>
<comment type="caution">
    <text evidence="4">The sequence shown here is derived from an EMBL/GenBank/DDBJ whole genome shotgun (WGS) entry which is preliminary data.</text>
</comment>
<feature type="domain" description="PAS" evidence="2">
    <location>
        <begin position="148"/>
        <end position="220"/>
    </location>
</feature>
<dbReference type="AlphaFoldDB" id="A0A327NM10"/>
<dbReference type="CDD" id="cd00130">
    <property type="entry name" value="PAS"/>
    <property type="match status" value="2"/>
</dbReference>
<dbReference type="EMBL" id="QLII01000001">
    <property type="protein sequence ID" value="RAI73638.1"/>
    <property type="molecule type" value="Genomic_DNA"/>
</dbReference>
<dbReference type="InterPro" id="IPR052155">
    <property type="entry name" value="Biofilm_reg_signaling"/>
</dbReference>
<dbReference type="Proteomes" id="UP000249016">
    <property type="component" value="Unassembled WGS sequence"/>
</dbReference>
<dbReference type="SMART" id="SM00086">
    <property type="entry name" value="PAC"/>
    <property type="match status" value="2"/>
</dbReference>
<dbReference type="InterPro" id="IPR000014">
    <property type="entry name" value="PAS"/>
</dbReference>
<evidence type="ECO:0008006" key="6">
    <source>
        <dbReference type="Google" id="ProtNLM"/>
    </source>
</evidence>
<feature type="domain" description="PAC" evidence="3">
    <location>
        <begin position="99"/>
        <end position="151"/>
    </location>
</feature>
<keyword evidence="5" id="KW-1185">Reference proteome</keyword>
<sequence length="386" mass="43173">MTNDKNLVKKQTTSARARKRKLRPVEKHLVTAFNQASVGLVIFQINGTVIHVNNACGNLTGYSPNELINNRFGLVIHPDDQTHYENHLYELTKGGSGSPVIQIRCIHKEGQQIWVKLHTTILEQESGQIQSLFSIVEEVTQEVILRDDQRKLLTLVDNSIELMSILEMDGKNSYINKAGLAMLGFDNAQQVQQTPISQLHAPEHFDLVEREVLPSVMSTGRWSGDMLVRHLKTGEIFPVFNNTIRIDDPYTGQPLAVGAVMRDRRPEVEAQRALEESELFARNVFHHSPVAKVVFVGQEMVVRTINEKMLALLGTDSTIIGKPFKKAMPALIATPLGQPLDQVFATGETYYQPEVRIPTGRSDQANLGIMIASTKRYTIPPVKHTG</sequence>
<evidence type="ECO:0000313" key="4">
    <source>
        <dbReference type="EMBL" id="RAI73638.1"/>
    </source>
</evidence>
<feature type="compositionally biased region" description="Polar residues" evidence="1">
    <location>
        <begin position="1"/>
        <end position="15"/>
    </location>
</feature>
<dbReference type="Gene3D" id="3.30.450.20">
    <property type="entry name" value="PAS domain"/>
    <property type="match status" value="3"/>
</dbReference>
<evidence type="ECO:0000259" key="3">
    <source>
        <dbReference type="PROSITE" id="PS50113"/>
    </source>
</evidence>
<organism evidence="4 5">
    <name type="scientific">Spirosoma telluris</name>
    <dbReference type="NCBI Taxonomy" id="2183553"/>
    <lineage>
        <taxon>Bacteria</taxon>
        <taxon>Pseudomonadati</taxon>
        <taxon>Bacteroidota</taxon>
        <taxon>Cytophagia</taxon>
        <taxon>Cytophagales</taxon>
        <taxon>Cytophagaceae</taxon>
        <taxon>Spirosoma</taxon>
    </lineage>
</organism>
<dbReference type="PANTHER" id="PTHR44757:SF2">
    <property type="entry name" value="BIOFILM ARCHITECTURE MAINTENANCE PROTEIN MBAA"/>
    <property type="match status" value="1"/>
</dbReference>
<dbReference type="InterPro" id="IPR013655">
    <property type="entry name" value="PAS_fold_3"/>
</dbReference>
<dbReference type="OrthoDB" id="607558at2"/>
<protein>
    <recommendedName>
        <fullName evidence="6">PAS domain S-box protein</fullName>
    </recommendedName>
</protein>
<reference evidence="4 5" key="1">
    <citation type="submission" date="2018-06" db="EMBL/GenBank/DDBJ databases">
        <title>Spirosoma sp. HMF3257 Genome sequencing and assembly.</title>
        <authorList>
            <person name="Kang H."/>
            <person name="Cha I."/>
            <person name="Kim H."/>
            <person name="Kang J."/>
            <person name="Joh K."/>
        </authorList>
    </citation>
    <scope>NUCLEOTIDE SEQUENCE [LARGE SCALE GENOMIC DNA]</scope>
    <source>
        <strain evidence="4 5">HMF3257</strain>
    </source>
</reference>
<dbReference type="Pfam" id="PF13426">
    <property type="entry name" value="PAS_9"/>
    <property type="match status" value="1"/>
</dbReference>
<dbReference type="SMART" id="SM00091">
    <property type="entry name" value="PAS"/>
    <property type="match status" value="3"/>
</dbReference>
<accession>A0A327NM10</accession>
<feature type="domain" description="PAS" evidence="2">
    <location>
        <begin position="25"/>
        <end position="95"/>
    </location>
</feature>
<dbReference type="PROSITE" id="PS50113">
    <property type="entry name" value="PAC"/>
    <property type="match status" value="1"/>
</dbReference>
<dbReference type="RefSeq" id="WP_111340516.1">
    <property type="nucleotide sequence ID" value="NZ_QLII01000001.1"/>
</dbReference>
<dbReference type="SUPFAM" id="SSF55785">
    <property type="entry name" value="PYP-like sensor domain (PAS domain)"/>
    <property type="match status" value="3"/>
</dbReference>
<dbReference type="PANTHER" id="PTHR44757">
    <property type="entry name" value="DIGUANYLATE CYCLASE DGCP"/>
    <property type="match status" value="1"/>
</dbReference>
<proteinExistence type="predicted"/>
<dbReference type="InterPro" id="IPR001610">
    <property type="entry name" value="PAC"/>
</dbReference>
<dbReference type="InterPro" id="IPR035965">
    <property type="entry name" value="PAS-like_dom_sf"/>
</dbReference>
<feature type="region of interest" description="Disordered" evidence="1">
    <location>
        <begin position="1"/>
        <end position="20"/>
    </location>
</feature>